<feature type="transmembrane region" description="Helical" evidence="1">
    <location>
        <begin position="208"/>
        <end position="233"/>
    </location>
</feature>
<evidence type="ECO:0000313" key="5">
    <source>
        <dbReference type="EMBL" id="CAF4402186.1"/>
    </source>
</evidence>
<accession>A0A815WBL7</accession>
<dbReference type="Proteomes" id="UP000681722">
    <property type="component" value="Unassembled WGS sequence"/>
</dbReference>
<evidence type="ECO:0000256" key="1">
    <source>
        <dbReference type="SAM" id="Phobius"/>
    </source>
</evidence>
<dbReference type="Proteomes" id="UP000682733">
    <property type="component" value="Unassembled WGS sequence"/>
</dbReference>
<dbReference type="EMBL" id="CAJOBC010091597">
    <property type="protein sequence ID" value="CAF4402186.1"/>
    <property type="molecule type" value="Genomic_DNA"/>
</dbReference>
<feature type="transmembrane region" description="Helical" evidence="1">
    <location>
        <begin position="28"/>
        <end position="47"/>
    </location>
</feature>
<protein>
    <recommendedName>
        <fullName evidence="7">G-protein coupled receptors family 1 profile domain-containing protein</fullName>
    </recommendedName>
</protein>
<evidence type="ECO:0000313" key="4">
    <source>
        <dbReference type="EMBL" id="CAF3613432.1"/>
    </source>
</evidence>
<keyword evidence="1" id="KW-0472">Membrane</keyword>
<keyword evidence="1" id="KW-0812">Transmembrane</keyword>
<evidence type="ECO:0000313" key="6">
    <source>
        <dbReference type="Proteomes" id="UP000663829"/>
    </source>
</evidence>
<reference evidence="3" key="1">
    <citation type="submission" date="2021-02" db="EMBL/GenBank/DDBJ databases">
        <authorList>
            <person name="Nowell W R."/>
        </authorList>
    </citation>
    <scope>NUCLEOTIDE SEQUENCE</scope>
</reference>
<proteinExistence type="predicted"/>
<keyword evidence="6" id="KW-1185">Reference proteome</keyword>
<dbReference type="Proteomes" id="UP000677228">
    <property type="component" value="Unassembled WGS sequence"/>
</dbReference>
<comment type="caution">
    <text evidence="3">The sequence shown here is derived from an EMBL/GenBank/DDBJ whole genome shotgun (WGS) entry which is preliminary data.</text>
</comment>
<organism evidence="3 6">
    <name type="scientific">Didymodactylos carnosus</name>
    <dbReference type="NCBI Taxonomy" id="1234261"/>
    <lineage>
        <taxon>Eukaryota</taxon>
        <taxon>Metazoa</taxon>
        <taxon>Spiralia</taxon>
        <taxon>Gnathifera</taxon>
        <taxon>Rotifera</taxon>
        <taxon>Eurotatoria</taxon>
        <taxon>Bdelloidea</taxon>
        <taxon>Philodinida</taxon>
        <taxon>Philodinidae</taxon>
        <taxon>Didymodactylos</taxon>
    </lineage>
</organism>
<dbReference type="Gene3D" id="1.20.1070.10">
    <property type="entry name" value="Rhodopsin 7-helix transmembrane proteins"/>
    <property type="match status" value="1"/>
</dbReference>
<name>A0A815WBL7_9BILA</name>
<gene>
    <name evidence="3" type="ORF">GPM918_LOCUS38672</name>
    <name evidence="2" type="ORF">OVA965_LOCUS6041</name>
    <name evidence="5" type="ORF">SRO942_LOCUS39510</name>
    <name evidence="4" type="ORF">TMI583_LOCUS6037</name>
</gene>
<feature type="transmembrane region" description="Helical" evidence="1">
    <location>
        <begin position="67"/>
        <end position="87"/>
    </location>
</feature>
<feature type="transmembrane region" description="Helical" evidence="1">
    <location>
        <begin position="120"/>
        <end position="145"/>
    </location>
</feature>
<dbReference type="EMBL" id="CAJNOQ010025959">
    <property type="protein sequence ID" value="CAF1541780.1"/>
    <property type="molecule type" value="Genomic_DNA"/>
</dbReference>
<dbReference type="AlphaFoldDB" id="A0A815WBL7"/>
<evidence type="ECO:0008006" key="7">
    <source>
        <dbReference type="Google" id="ProtNLM"/>
    </source>
</evidence>
<evidence type="ECO:0000313" key="3">
    <source>
        <dbReference type="EMBL" id="CAF1541780.1"/>
    </source>
</evidence>
<dbReference type="EMBL" id="CAJNOK010001764">
    <property type="protein sequence ID" value="CAF0828885.1"/>
    <property type="molecule type" value="Genomic_DNA"/>
</dbReference>
<evidence type="ECO:0000313" key="2">
    <source>
        <dbReference type="EMBL" id="CAF0828885.1"/>
    </source>
</evidence>
<sequence>MGAAIQTVLITIRGRGVNARHALSVQGGTLNAILLAASTWFSSILALERTLIELFFFKLFGLTRKHALIIVLLILIFCVCGRIPTMLTKVIARDPDDYHHHSFICTWKADTNLYSKLELIYQWINTGGTCFLHFLANILTLISIARRKVYLSRNHTYEITYWRAWCIQLSKHRDYFIPPTVILLSQLGPILFFQIGERQECLEPKPGLWAHLHLSVSFLQWIPHTVIFLIFIYPSEIYMKEFYSNTYAGKWLLTIKEKKYTCCY</sequence>
<dbReference type="OrthoDB" id="10038039at2759"/>
<dbReference type="Proteomes" id="UP000663829">
    <property type="component" value="Unassembled WGS sequence"/>
</dbReference>
<dbReference type="EMBL" id="CAJOBA010001764">
    <property type="protein sequence ID" value="CAF3613432.1"/>
    <property type="molecule type" value="Genomic_DNA"/>
</dbReference>
<keyword evidence="1" id="KW-1133">Transmembrane helix</keyword>
<feature type="transmembrane region" description="Helical" evidence="1">
    <location>
        <begin position="175"/>
        <end position="196"/>
    </location>
</feature>